<evidence type="ECO:0000313" key="1">
    <source>
        <dbReference type="EMBL" id="MFJ5429007.1"/>
    </source>
</evidence>
<dbReference type="Proteomes" id="UP001617689">
    <property type="component" value="Unassembled WGS sequence"/>
</dbReference>
<name>A0ABW8G8V4_9GAMM</name>
<dbReference type="RefSeq" id="WP_400395202.1">
    <property type="nucleotide sequence ID" value="NZ_JBIXLL010000003.1"/>
</dbReference>
<proteinExistence type="predicted"/>
<protein>
    <submittedName>
        <fullName evidence="1">Uncharacterized protein</fullName>
    </submittedName>
</protein>
<evidence type="ECO:0000313" key="2">
    <source>
        <dbReference type="Proteomes" id="UP001617689"/>
    </source>
</evidence>
<keyword evidence="2" id="KW-1185">Reference proteome</keyword>
<gene>
    <name evidence="1" type="ORF">ACIPUP_07555</name>
</gene>
<organism evidence="1 2">
    <name type="scientific">Pectobacterium actinidiae</name>
    <dbReference type="NCBI Taxonomy" id="1507808"/>
    <lineage>
        <taxon>Bacteria</taxon>
        <taxon>Pseudomonadati</taxon>
        <taxon>Pseudomonadota</taxon>
        <taxon>Gammaproteobacteria</taxon>
        <taxon>Enterobacterales</taxon>
        <taxon>Pectobacteriaceae</taxon>
        <taxon>Pectobacterium</taxon>
    </lineage>
</organism>
<accession>A0ABW8G8V4</accession>
<reference evidence="1 2" key="1">
    <citation type="submission" date="2024-10" db="EMBL/GenBank/DDBJ databases">
        <authorList>
            <person name="Lu C.-H."/>
        </authorList>
    </citation>
    <scope>NUCLEOTIDE SEQUENCE [LARGE SCALE GENOMIC DNA]</scope>
    <source>
        <strain evidence="1 2">22ZTDG03-2</strain>
    </source>
</reference>
<dbReference type="EMBL" id="JBIXLL010000003">
    <property type="protein sequence ID" value="MFJ5429007.1"/>
    <property type="molecule type" value="Genomic_DNA"/>
</dbReference>
<comment type="caution">
    <text evidence="1">The sequence shown here is derived from an EMBL/GenBank/DDBJ whole genome shotgun (WGS) entry which is preliminary data.</text>
</comment>
<sequence>MSESVIDIDDALDFYLFEGDFGEQGDRELSNKIVKGRKPYSCFVCEGEIQKGEIHRSSTWIFYNKPHSYRCCNVCCVAMVASVNGDYEEDDPLDSRYALGEERRRGAA</sequence>